<evidence type="ECO:0000256" key="1">
    <source>
        <dbReference type="SAM" id="MobiDB-lite"/>
    </source>
</evidence>
<evidence type="ECO:0000313" key="2">
    <source>
        <dbReference type="EMBL" id="ORY17921.1"/>
    </source>
</evidence>
<dbReference type="Proteomes" id="UP000193144">
    <property type="component" value="Unassembled WGS sequence"/>
</dbReference>
<accession>A0A1Y2A5Y8</accession>
<comment type="caution">
    <text evidence="2">The sequence shown here is derived from an EMBL/GenBank/DDBJ whole genome shotgun (WGS) entry which is preliminary data.</text>
</comment>
<dbReference type="AlphaFoldDB" id="A0A1Y2A5Y8"/>
<dbReference type="EMBL" id="MCFA01000009">
    <property type="protein sequence ID" value="ORY17921.1"/>
    <property type="molecule type" value="Genomic_DNA"/>
</dbReference>
<evidence type="ECO:0000313" key="3">
    <source>
        <dbReference type="Proteomes" id="UP000193144"/>
    </source>
</evidence>
<protein>
    <submittedName>
        <fullName evidence="2">Uncharacterized protein</fullName>
    </submittedName>
</protein>
<feature type="region of interest" description="Disordered" evidence="1">
    <location>
        <begin position="232"/>
        <end position="255"/>
    </location>
</feature>
<gene>
    <name evidence="2" type="ORF">BCR34DRAFT_583196</name>
</gene>
<reference evidence="2 3" key="1">
    <citation type="submission" date="2016-07" db="EMBL/GenBank/DDBJ databases">
        <title>Pervasive Adenine N6-methylation of Active Genes in Fungi.</title>
        <authorList>
            <consortium name="DOE Joint Genome Institute"/>
            <person name="Mondo S.J."/>
            <person name="Dannebaum R.O."/>
            <person name="Kuo R.C."/>
            <person name="Labutti K."/>
            <person name="Haridas S."/>
            <person name="Kuo A."/>
            <person name="Salamov A."/>
            <person name="Ahrendt S.R."/>
            <person name="Lipzen A."/>
            <person name="Sullivan W."/>
            <person name="Andreopoulos W.B."/>
            <person name="Clum A."/>
            <person name="Lindquist E."/>
            <person name="Daum C."/>
            <person name="Ramamoorthy G.K."/>
            <person name="Gryganskyi A."/>
            <person name="Culley D."/>
            <person name="Magnuson J.K."/>
            <person name="James T.Y."/>
            <person name="O'Malley M.A."/>
            <person name="Stajich J.E."/>
            <person name="Spatafora J.W."/>
            <person name="Visel A."/>
            <person name="Grigoriev I.V."/>
        </authorList>
    </citation>
    <scope>NUCLEOTIDE SEQUENCE [LARGE SCALE GENOMIC DNA]</scope>
    <source>
        <strain evidence="2 3">CBS 115471</strain>
    </source>
</reference>
<organism evidence="2 3">
    <name type="scientific">Clohesyomyces aquaticus</name>
    <dbReference type="NCBI Taxonomy" id="1231657"/>
    <lineage>
        <taxon>Eukaryota</taxon>
        <taxon>Fungi</taxon>
        <taxon>Dikarya</taxon>
        <taxon>Ascomycota</taxon>
        <taxon>Pezizomycotina</taxon>
        <taxon>Dothideomycetes</taxon>
        <taxon>Pleosporomycetidae</taxon>
        <taxon>Pleosporales</taxon>
        <taxon>Lindgomycetaceae</taxon>
        <taxon>Clohesyomyces</taxon>
    </lineage>
</organism>
<sequence>MAPWDLYLRKCSSTTVYWPIGATILARLKDVNKNPVQALCNALAAGATSALSAKAGQWAKSAFPESANTTDSSDSTATDASPLEQGMMPACISICLCEQLNKKIEGEEDSDTGEECLVEEAAVGLDQRMPGKCASEEMAKDLGREMIRKGTCRILDRVLDRAGVPMTNAAHFASELENSLRTVNTVDLRAAVPLLETRLLSGTSVISNMIATGSVAGLQLGLKALTQKGAVNGSAVATPKPNSESALRKPLKGASDAGPYEDLVMQGFDASSKILKDAKPLAFHLEQAA</sequence>
<name>A0A1Y2A5Y8_9PLEO</name>
<keyword evidence="3" id="KW-1185">Reference proteome</keyword>
<proteinExistence type="predicted"/>